<dbReference type="Proteomes" id="UP001500575">
    <property type="component" value="Unassembled WGS sequence"/>
</dbReference>
<proteinExistence type="predicted"/>
<name>A0ABP5KFN1_9ACTN</name>
<reference evidence="3" key="1">
    <citation type="journal article" date="2019" name="Int. J. Syst. Evol. Microbiol.">
        <title>The Global Catalogue of Microorganisms (GCM) 10K type strain sequencing project: providing services to taxonomists for standard genome sequencing and annotation.</title>
        <authorList>
            <consortium name="The Broad Institute Genomics Platform"/>
            <consortium name="The Broad Institute Genome Sequencing Center for Infectious Disease"/>
            <person name="Wu L."/>
            <person name="Ma J."/>
        </authorList>
    </citation>
    <scope>NUCLEOTIDE SEQUENCE [LARGE SCALE GENOMIC DNA]</scope>
    <source>
        <strain evidence="3">JCM 16021</strain>
    </source>
</reference>
<keyword evidence="3" id="KW-1185">Reference proteome</keyword>
<evidence type="ECO:0000256" key="1">
    <source>
        <dbReference type="SAM" id="MobiDB-lite"/>
    </source>
</evidence>
<organism evidence="2 3">
    <name type="scientific">Nocardioides bigeumensis</name>
    <dbReference type="NCBI Taxonomy" id="433657"/>
    <lineage>
        <taxon>Bacteria</taxon>
        <taxon>Bacillati</taxon>
        <taxon>Actinomycetota</taxon>
        <taxon>Actinomycetes</taxon>
        <taxon>Propionibacteriales</taxon>
        <taxon>Nocardioidaceae</taxon>
        <taxon>Nocardioides</taxon>
    </lineage>
</organism>
<evidence type="ECO:0000313" key="3">
    <source>
        <dbReference type="Proteomes" id="UP001500575"/>
    </source>
</evidence>
<sequence length="188" mass="21042">MTFTITRNTTASEKPPTPPINPDTGKAFPMMVQYSGGWLQCWCEDPEEAVSALIGDPAYLDETDQQARLIARVKAAMRLSVVVQAEQIHDAQCDKRWDRLTEPEKAMLFQVRITQPKGLHEDLFGHPCWTADVPLVVVSTGYEPWVEQPLPLGGSNRVWVIDPLTPEDMLGSLADLGVIRLFQRDVDV</sequence>
<feature type="compositionally biased region" description="Polar residues" evidence="1">
    <location>
        <begin position="1"/>
        <end position="12"/>
    </location>
</feature>
<evidence type="ECO:0000313" key="2">
    <source>
        <dbReference type="EMBL" id="GAA2131853.1"/>
    </source>
</evidence>
<dbReference type="RefSeq" id="WP_344305189.1">
    <property type="nucleotide sequence ID" value="NZ_BAAAQQ010000013.1"/>
</dbReference>
<feature type="region of interest" description="Disordered" evidence="1">
    <location>
        <begin position="1"/>
        <end position="24"/>
    </location>
</feature>
<comment type="caution">
    <text evidence="2">The sequence shown here is derived from an EMBL/GenBank/DDBJ whole genome shotgun (WGS) entry which is preliminary data.</text>
</comment>
<gene>
    <name evidence="2" type="ORF">GCM10009843_35810</name>
</gene>
<dbReference type="EMBL" id="BAAAQQ010000013">
    <property type="protein sequence ID" value="GAA2131853.1"/>
    <property type="molecule type" value="Genomic_DNA"/>
</dbReference>
<protein>
    <submittedName>
        <fullName evidence="2">Uncharacterized protein</fullName>
    </submittedName>
</protein>
<accession>A0ABP5KFN1</accession>